<gene>
    <name evidence="8" type="ORF">DMI76_03320</name>
</gene>
<evidence type="ECO:0000256" key="1">
    <source>
        <dbReference type="ARBA" id="ARBA00004196"/>
    </source>
</evidence>
<accession>A0AAE6W1N2</accession>
<keyword evidence="5" id="KW-0732">Signal</keyword>
<evidence type="ECO:0000256" key="4">
    <source>
        <dbReference type="ARBA" id="ARBA00022525"/>
    </source>
</evidence>
<dbReference type="InterPro" id="IPR011050">
    <property type="entry name" value="Pectin_lyase_fold/virulence"/>
</dbReference>
<evidence type="ECO:0000313" key="9">
    <source>
        <dbReference type="Proteomes" id="UP000642553"/>
    </source>
</evidence>
<keyword evidence="7" id="KW-0998">Cell outer membrane</keyword>
<dbReference type="InterPro" id="IPR003368">
    <property type="entry name" value="POMP_repeat"/>
</dbReference>
<keyword evidence="6" id="KW-0472">Membrane</keyword>
<dbReference type="AlphaFoldDB" id="A0AAE6W1N2"/>
<dbReference type="GO" id="GO:0005576">
    <property type="term" value="C:extracellular region"/>
    <property type="evidence" value="ECO:0007669"/>
    <property type="project" value="UniProtKB-SubCell"/>
</dbReference>
<name>A0AAE6W1N2_9BACT</name>
<dbReference type="SUPFAM" id="SSF51126">
    <property type="entry name" value="Pectin lyase-like"/>
    <property type="match status" value="1"/>
</dbReference>
<evidence type="ECO:0000256" key="2">
    <source>
        <dbReference type="ARBA" id="ARBA00004442"/>
    </source>
</evidence>
<dbReference type="Pfam" id="PF02415">
    <property type="entry name" value="Chlam_PMP"/>
    <property type="match status" value="3"/>
</dbReference>
<proteinExistence type="predicted"/>
<evidence type="ECO:0000256" key="7">
    <source>
        <dbReference type="ARBA" id="ARBA00023237"/>
    </source>
</evidence>
<evidence type="ECO:0000256" key="3">
    <source>
        <dbReference type="ARBA" id="ARBA00004613"/>
    </source>
</evidence>
<reference evidence="8" key="1">
    <citation type="submission" date="2018-05" db="EMBL/GenBank/DDBJ databases">
        <title>Complete genome sequnece of Akkermansia muciniphila EB-AMDK-40.</title>
        <authorList>
            <person name="Nam Y.-D."/>
            <person name="Chung W.-H."/>
            <person name="Park Y.S."/>
            <person name="Kang J."/>
        </authorList>
    </citation>
    <scope>NUCLEOTIDE SEQUENCE</scope>
    <source>
        <strain evidence="8">EB-AMDK-40</strain>
    </source>
</reference>
<sequence>MRNIPSSPGTARRWGRPTSACLISRTWIPTAFPTLWRTPTATASSIPVKRTRMMLPPSFPSGNKLFTNWTRLMKKTRCFSVLPGRLRLLRIGLGSAAFLSGALLLADVLVNAGGGSSNADKTGNGGGILDYGQVTFSGSASYENNTVRGFSQGGAVYAGSVVQQAAVSFTGNRAEGGSGGALYSRGNVQVAAGSSFSGNAAAHNGGALCLDANDGEEERTVNVEGGCSFTGNSAGNLGGAVYVSGGSAEAPTVLNLRSTDSTRPVSFSGNFRGRSAGASTGGVPNSITVMGHVRLVMHADPDCLVSMEDPLYSFAGYSSTSSLRKTGEGTLGLGGISLCHFPVSVEGGTVRLGTNAGVRGMTRLDVAAGACLSFSLPRNPSQEAKWSAEGPVSLDSTAEIRVALPVMAGKEQEQSWKLVEGTTLSMAALPSVSYDAASAEAWKSEGSFSLKQENTAGKSALVLAWTRTPSPYDQWKKDHFADGTPEDQTVPDACPAGDGITNLMKYAAGLDPNKPCGSVTRLAVREENGECRLVLEWPVNTAATDVTFSVESTEDLVTWREEATVEPSGDRAEYLDSIVIDGNAPTRRFLRLKVSRE</sequence>
<evidence type="ECO:0000256" key="6">
    <source>
        <dbReference type="ARBA" id="ARBA00023136"/>
    </source>
</evidence>
<evidence type="ECO:0000313" key="8">
    <source>
        <dbReference type="EMBL" id="QHV62459.1"/>
    </source>
</evidence>
<comment type="subcellular location">
    <subcellularLocation>
        <location evidence="1">Cell envelope</location>
    </subcellularLocation>
    <subcellularLocation>
        <location evidence="2">Cell outer membrane</location>
    </subcellularLocation>
    <subcellularLocation>
        <location evidence="3">Secreted</location>
    </subcellularLocation>
</comment>
<organism evidence="8 9">
    <name type="scientific">Akkermansia massiliensis</name>
    <dbReference type="NCBI Taxonomy" id="2927224"/>
    <lineage>
        <taxon>Bacteria</taxon>
        <taxon>Pseudomonadati</taxon>
        <taxon>Verrucomicrobiota</taxon>
        <taxon>Verrucomicrobiia</taxon>
        <taxon>Verrucomicrobiales</taxon>
        <taxon>Akkermansiaceae</taxon>
        <taxon>Akkermansia</taxon>
    </lineage>
</organism>
<protein>
    <submittedName>
        <fullName evidence="8">Uncharacterized protein</fullName>
    </submittedName>
</protein>
<dbReference type="NCBIfam" id="TIGR01376">
    <property type="entry name" value="POMP_repeat"/>
    <property type="match status" value="1"/>
</dbReference>
<keyword evidence="4" id="KW-0964">Secreted</keyword>
<evidence type="ECO:0000256" key="5">
    <source>
        <dbReference type="ARBA" id="ARBA00022729"/>
    </source>
</evidence>
<dbReference type="EMBL" id="CP029701">
    <property type="protein sequence ID" value="QHV62459.1"/>
    <property type="molecule type" value="Genomic_DNA"/>
</dbReference>
<dbReference type="Proteomes" id="UP000642553">
    <property type="component" value="Chromosome"/>
</dbReference>
<dbReference type="GO" id="GO:0009279">
    <property type="term" value="C:cell outer membrane"/>
    <property type="evidence" value="ECO:0007669"/>
    <property type="project" value="UniProtKB-SubCell"/>
</dbReference>